<comment type="caution">
    <text evidence="14">The sequence shown here is derived from an EMBL/GenBank/DDBJ whole genome shotgun (WGS) entry which is preliminary data.</text>
</comment>
<dbReference type="SUPFAM" id="SSF55874">
    <property type="entry name" value="ATPase domain of HSP90 chaperone/DNA topoisomerase II/histidine kinase"/>
    <property type="match status" value="1"/>
</dbReference>
<dbReference type="PANTHER" id="PTHR43304:SF1">
    <property type="entry name" value="PAC DOMAIN-CONTAINING PROTEIN"/>
    <property type="match status" value="1"/>
</dbReference>
<feature type="domain" description="PAS" evidence="12">
    <location>
        <begin position="530"/>
        <end position="572"/>
    </location>
</feature>
<dbReference type="SMART" id="SM00387">
    <property type="entry name" value="HATPase_c"/>
    <property type="match status" value="1"/>
</dbReference>
<feature type="domain" description="PAS" evidence="12">
    <location>
        <begin position="898"/>
        <end position="968"/>
    </location>
</feature>
<feature type="domain" description="PAC" evidence="13">
    <location>
        <begin position="358"/>
        <end position="409"/>
    </location>
</feature>
<dbReference type="Pfam" id="PF00072">
    <property type="entry name" value="Response_reg"/>
    <property type="match status" value="1"/>
</dbReference>
<dbReference type="GO" id="GO:0006355">
    <property type="term" value="P:regulation of DNA-templated transcription"/>
    <property type="evidence" value="ECO:0007669"/>
    <property type="project" value="InterPro"/>
</dbReference>
<feature type="domain" description="PAS" evidence="12">
    <location>
        <begin position="287"/>
        <end position="329"/>
    </location>
</feature>
<gene>
    <name evidence="14" type="ORF">DA01_00105</name>
</gene>
<dbReference type="Gene3D" id="3.30.450.20">
    <property type="entry name" value="PAS domain"/>
    <property type="match status" value="9"/>
</dbReference>
<feature type="modified residue" description="4-aspartylphosphate" evidence="7">
    <location>
        <position position="1455"/>
    </location>
</feature>
<keyword evidence="8" id="KW-0175">Coiled coil</keyword>
<dbReference type="InterPro" id="IPR013767">
    <property type="entry name" value="PAS_fold"/>
</dbReference>
<evidence type="ECO:0000256" key="6">
    <source>
        <dbReference type="ARBA" id="ARBA00023012"/>
    </source>
</evidence>
<accession>A0A0V8M556</accession>
<feature type="domain" description="PAC" evidence="13">
    <location>
        <begin position="725"/>
        <end position="775"/>
    </location>
</feature>
<dbReference type="SUPFAM" id="SSF47384">
    <property type="entry name" value="Homodimeric domain of signal transducing histidine kinase"/>
    <property type="match status" value="1"/>
</dbReference>
<dbReference type="PROSITE" id="PS50110">
    <property type="entry name" value="RESPONSE_REGULATORY"/>
    <property type="match status" value="1"/>
</dbReference>
<dbReference type="PRINTS" id="PR00344">
    <property type="entry name" value="BCTRLSENSOR"/>
</dbReference>
<feature type="coiled-coil region" evidence="8">
    <location>
        <begin position="1134"/>
        <end position="1161"/>
    </location>
</feature>
<feature type="domain" description="PAS" evidence="12">
    <location>
        <begin position="186"/>
        <end position="232"/>
    </location>
</feature>
<dbReference type="InterPro" id="IPR001610">
    <property type="entry name" value="PAC"/>
</dbReference>
<evidence type="ECO:0000313" key="15">
    <source>
        <dbReference type="Proteomes" id="UP000053577"/>
    </source>
</evidence>
<dbReference type="PROSITE" id="PS50112">
    <property type="entry name" value="PAS"/>
    <property type="match status" value="6"/>
</dbReference>
<sequence>MKDKPQENNQPTEKSADNNPVPNTRLTPYAPNTSAENLANLEKAKRHYGELALNLTDIFFELNTDLNITYWNKALEKLIGITAKDALGKSIYTLFPESRGSEPDKAHRKAVETHLPQHLFAEYRIGNQQRYFEINIYPTAHGVSVFAKDITESRNTQEKLHQSNILYSTLVEKSNDGIIIMQDKLLVYANPKMTALSGYSLKEITGKPFINFISPEYKRLVLERYRKRLSGEEPPSQYEIEIVTKDSRNMPVEVNASQIEYKNKPANMAILRDLTEYKMSQMKLAENEIRFHELFENSYDAVLLTIPDGHILAANPAACRMFGKTEAEIYTVGRNGLIDANDPRLSKALETRNATGEFRGELTFLRSNGTPFPGEVTSKIFSISKGEFRTTMIIRDISERKEAEEKLKAAEKRYRGALDNMLEGCQIISYDWRYIYLNNSAIRQNRQPREVLANHTLMEVYPGIEKTELFTTLRRCMETRTAERMENRFIFPDSTEGWFELSIEPVPEGIFVLSLDITERKKVEKQLQISEERFHRVFDQVPVGIAITDLNFRFTQVNKTMCRMMGYSEEEFTSITFKDITPAKFLAYDLKRVKLLNTGAIDHFEREKQYIRKDGSVFWGHVFVGTIKDEHGKILYYTPCIIDITKRKQDQESLQKYKMLADDSRDIILFLDKNSGQILEANTAATKAYGYTRKQLLHQTIYDIRPPDTRDAIPRQLSQADSEGILFESYHQRKDGSTFPVEISSRGANVNNTRVVVSVIRDISERKQVEEAFKTIFKHQETVLATVPDIIAEVDVNRVYTWINESGREFFGDDVIGKEASYYFSKEQDTYQKVASVFSGNENTIYAESWQRRKDGENRLLGWWVHSLKDITGKTVGALSVASDITDRKKMEENLVKSAAEWSITFDSINDMICIVGADYSILRVNNAFSKFLNKPPEDIVGRRCYEIIHATGKPYFMCPHKKTLETGVTHVSEYFEENLKIWVEATTSPILDAKNRTVGSVHVMKDISERKKSEEALRAERKTYMSLFNSVTDAIIVHRPKPDKTPGKILEVNDAGVAMLEYSRSELRNMKITDFVKSIEGDNTLFSAVISQIEENPEATFERLFVTKSGREIPVELRPRIFLFEGKPTILTMARDISALKKAEAEKQKLRERADMANRLAAVGEMAAGIAHEINNPLTGVIGFAELLSNRSDLPADVQDSLKIINSGSLRVVEIVKRLLTFARQTKPIISKVNITEVIDNALTLRNYVLETSGIRVLRDYAPDLPWINIDPAQIQQVFLNLILNAEQSMKKAHEKGTLAIKAEKAGQYIRLSFKDDGTGIPPDVMDKIFQPFFTTKDPGQGTGLGLSLSQGIILEHGGKIWAENNPEGGATFVLELPINTASEITAKPPAESGSTHTASDRTASILVIDDEPAVRSLLRIILTQDGHRVAECENPEKALEKLKDHTYDIIFLDIRMPGMSGTELYNKIITSRPELTGHVVFITGDTSDAKVRDYLDNHDIPYVAKPFDMALLKIAMKTILDRMDTDN</sequence>
<evidence type="ECO:0000256" key="2">
    <source>
        <dbReference type="ARBA" id="ARBA00012438"/>
    </source>
</evidence>
<comment type="catalytic activity">
    <reaction evidence="1">
        <text>ATP + protein L-histidine = ADP + protein N-phospho-L-histidine.</text>
        <dbReference type="EC" id="2.7.13.3"/>
    </reaction>
</comment>
<dbReference type="PANTHER" id="PTHR43304">
    <property type="entry name" value="PHYTOCHROME-LIKE PROTEIN CPH1"/>
    <property type="match status" value="1"/>
</dbReference>
<dbReference type="SMART" id="SM00448">
    <property type="entry name" value="REC"/>
    <property type="match status" value="1"/>
</dbReference>
<dbReference type="InterPro" id="IPR003594">
    <property type="entry name" value="HATPase_dom"/>
</dbReference>
<dbReference type="NCBIfam" id="TIGR00229">
    <property type="entry name" value="sensory_box"/>
    <property type="match status" value="8"/>
</dbReference>
<dbReference type="InterPro" id="IPR004358">
    <property type="entry name" value="Sig_transdc_His_kin-like_C"/>
</dbReference>
<dbReference type="InterPro" id="IPR000700">
    <property type="entry name" value="PAS-assoc_C"/>
</dbReference>
<feature type="domain" description="Response regulatory" evidence="11">
    <location>
        <begin position="1406"/>
        <end position="1522"/>
    </location>
</feature>
<keyword evidence="5" id="KW-0418">Kinase</keyword>
<evidence type="ECO:0000256" key="8">
    <source>
        <dbReference type="SAM" id="Coils"/>
    </source>
</evidence>
<feature type="domain" description="PAS" evidence="12">
    <location>
        <begin position="653"/>
        <end position="724"/>
    </location>
</feature>
<dbReference type="Pfam" id="PF00512">
    <property type="entry name" value="HisKA"/>
    <property type="match status" value="1"/>
</dbReference>
<dbReference type="InterPro" id="IPR005467">
    <property type="entry name" value="His_kinase_dom"/>
</dbReference>
<dbReference type="PATRIC" id="fig|61435.5.peg.21"/>
<feature type="domain" description="Histidine kinase" evidence="10">
    <location>
        <begin position="1170"/>
        <end position="1382"/>
    </location>
</feature>
<dbReference type="InterPro" id="IPR036097">
    <property type="entry name" value="HisK_dim/P_sf"/>
</dbReference>
<evidence type="ECO:0000256" key="1">
    <source>
        <dbReference type="ARBA" id="ARBA00000085"/>
    </source>
</evidence>
<feature type="domain" description="PAC" evidence="13">
    <location>
        <begin position="236"/>
        <end position="286"/>
    </location>
</feature>
<dbReference type="Pfam" id="PF08448">
    <property type="entry name" value="PAS_4"/>
    <property type="match status" value="4"/>
</dbReference>
<dbReference type="GO" id="GO:0000155">
    <property type="term" value="F:phosphorelay sensor kinase activity"/>
    <property type="evidence" value="ECO:0007669"/>
    <property type="project" value="InterPro"/>
</dbReference>
<dbReference type="SMART" id="SM00091">
    <property type="entry name" value="PAS"/>
    <property type="match status" value="9"/>
</dbReference>
<dbReference type="PROSITE" id="PS50113">
    <property type="entry name" value="PAC"/>
    <property type="match status" value="6"/>
</dbReference>
<evidence type="ECO:0000259" key="10">
    <source>
        <dbReference type="PROSITE" id="PS50109"/>
    </source>
</evidence>
<dbReference type="InterPro" id="IPR035965">
    <property type="entry name" value="PAS-like_dom_sf"/>
</dbReference>
<feature type="domain" description="PAS" evidence="12">
    <location>
        <begin position="44"/>
        <end position="114"/>
    </location>
</feature>
<dbReference type="EMBL" id="JGYD01000001">
    <property type="protein sequence ID" value="KSV18924.1"/>
    <property type="molecule type" value="Genomic_DNA"/>
</dbReference>
<dbReference type="InterPro" id="IPR052162">
    <property type="entry name" value="Sensor_kinase/Photoreceptor"/>
</dbReference>
<feature type="domain" description="PAC" evidence="13">
    <location>
        <begin position="845"/>
        <end position="897"/>
    </location>
</feature>
<dbReference type="CDD" id="cd00156">
    <property type="entry name" value="REC"/>
    <property type="match status" value="1"/>
</dbReference>
<proteinExistence type="predicted"/>
<dbReference type="Pfam" id="PF00989">
    <property type="entry name" value="PAS"/>
    <property type="match status" value="1"/>
</dbReference>
<dbReference type="InterPro" id="IPR036890">
    <property type="entry name" value="HATPase_C_sf"/>
</dbReference>
<evidence type="ECO:0000259" key="13">
    <source>
        <dbReference type="PROSITE" id="PS50113"/>
    </source>
</evidence>
<evidence type="ECO:0000256" key="3">
    <source>
        <dbReference type="ARBA" id="ARBA00022553"/>
    </source>
</evidence>
<dbReference type="Pfam" id="PF13426">
    <property type="entry name" value="PAS_9"/>
    <property type="match status" value="4"/>
</dbReference>
<dbReference type="InterPro" id="IPR011006">
    <property type="entry name" value="CheY-like_superfamily"/>
</dbReference>
<evidence type="ECO:0000256" key="7">
    <source>
        <dbReference type="PROSITE-ProRule" id="PRU00169"/>
    </source>
</evidence>
<dbReference type="SUPFAM" id="SSF55785">
    <property type="entry name" value="PYP-like sensor domain (PAS domain)"/>
    <property type="match status" value="9"/>
</dbReference>
<dbReference type="InterPro" id="IPR001789">
    <property type="entry name" value="Sig_transdc_resp-reg_receiver"/>
</dbReference>
<dbReference type="CDD" id="cd00130">
    <property type="entry name" value="PAS"/>
    <property type="match status" value="7"/>
</dbReference>
<dbReference type="SMART" id="SM00086">
    <property type="entry name" value="PAC"/>
    <property type="match status" value="8"/>
</dbReference>
<dbReference type="EC" id="2.7.13.3" evidence="2"/>
<feature type="domain" description="PAC" evidence="13">
    <location>
        <begin position="963"/>
        <end position="1020"/>
    </location>
</feature>
<reference evidence="14 15" key="1">
    <citation type="journal article" date="2015" name="Sci. Rep.">
        <title>A comparative genomics and reductive dehalogenase gene transcription study of two chloroethene-respiring bacteria, Dehalococcoides mccartyi strains MB and 11a.</title>
        <authorList>
            <person name="Low A."/>
            <person name="Shen Z."/>
            <person name="Cheng D."/>
            <person name="Rogers M.J."/>
            <person name="Lee P.K."/>
            <person name="He J."/>
        </authorList>
    </citation>
    <scope>NUCLEOTIDE SEQUENCE [LARGE SCALE GENOMIC DNA]</scope>
    <source>
        <strain evidence="14 15">MB</strain>
    </source>
</reference>
<feature type="compositionally biased region" description="Polar residues" evidence="9">
    <location>
        <begin position="7"/>
        <end position="33"/>
    </location>
</feature>
<dbReference type="InterPro" id="IPR013656">
    <property type="entry name" value="PAS_4"/>
</dbReference>
<dbReference type="PROSITE" id="PS50109">
    <property type="entry name" value="HIS_KIN"/>
    <property type="match status" value="1"/>
</dbReference>
<dbReference type="InterPro" id="IPR000014">
    <property type="entry name" value="PAS"/>
</dbReference>
<dbReference type="Gene3D" id="1.10.287.130">
    <property type="match status" value="1"/>
</dbReference>
<keyword evidence="6" id="KW-0902">Two-component regulatory system</keyword>
<dbReference type="SMART" id="SM00388">
    <property type="entry name" value="HisKA"/>
    <property type="match status" value="1"/>
</dbReference>
<keyword evidence="3 7" id="KW-0597">Phosphoprotein</keyword>
<evidence type="ECO:0000259" key="12">
    <source>
        <dbReference type="PROSITE" id="PS50112"/>
    </source>
</evidence>
<evidence type="ECO:0000256" key="4">
    <source>
        <dbReference type="ARBA" id="ARBA00022679"/>
    </source>
</evidence>
<dbReference type="Pfam" id="PF02518">
    <property type="entry name" value="HATPase_c"/>
    <property type="match status" value="1"/>
</dbReference>
<dbReference type="Proteomes" id="UP000053577">
    <property type="component" value="Unassembled WGS sequence"/>
</dbReference>
<name>A0A0V8M556_9CHLR</name>
<dbReference type="Gene3D" id="3.40.50.2300">
    <property type="match status" value="1"/>
</dbReference>
<feature type="coiled-coil region" evidence="8">
    <location>
        <begin position="393"/>
        <end position="420"/>
    </location>
</feature>
<evidence type="ECO:0000256" key="5">
    <source>
        <dbReference type="ARBA" id="ARBA00022777"/>
    </source>
</evidence>
<keyword evidence="4" id="KW-0808">Transferase</keyword>
<feature type="region of interest" description="Disordered" evidence="9">
    <location>
        <begin position="1"/>
        <end position="33"/>
    </location>
</feature>
<dbReference type="RefSeq" id="WP_238581942.1">
    <property type="nucleotide sequence ID" value="NZ_JGYD01000001.1"/>
</dbReference>
<protein>
    <recommendedName>
        <fullName evidence="2">histidine kinase</fullName>
        <ecNumber evidence="2">2.7.13.3</ecNumber>
    </recommendedName>
</protein>
<organism evidence="14 15">
    <name type="scientific">Dehalococcoides mccartyi</name>
    <dbReference type="NCBI Taxonomy" id="61435"/>
    <lineage>
        <taxon>Bacteria</taxon>
        <taxon>Bacillati</taxon>
        <taxon>Chloroflexota</taxon>
        <taxon>Dehalococcoidia</taxon>
        <taxon>Dehalococcoidales</taxon>
        <taxon>Dehalococcoidaceae</taxon>
        <taxon>Dehalococcoides</taxon>
    </lineage>
</organism>
<evidence type="ECO:0000259" key="11">
    <source>
        <dbReference type="PROSITE" id="PS50110"/>
    </source>
</evidence>
<dbReference type="InterPro" id="IPR003661">
    <property type="entry name" value="HisK_dim/P_dom"/>
</dbReference>
<dbReference type="SUPFAM" id="SSF52172">
    <property type="entry name" value="CheY-like"/>
    <property type="match status" value="1"/>
</dbReference>
<evidence type="ECO:0000256" key="9">
    <source>
        <dbReference type="SAM" id="MobiDB-lite"/>
    </source>
</evidence>
<feature type="domain" description="PAC" evidence="13">
    <location>
        <begin position="604"/>
        <end position="656"/>
    </location>
</feature>
<evidence type="ECO:0000313" key="14">
    <source>
        <dbReference type="EMBL" id="KSV18924.1"/>
    </source>
</evidence>
<dbReference type="CDD" id="cd00082">
    <property type="entry name" value="HisKA"/>
    <property type="match status" value="1"/>
</dbReference>
<dbReference type="Gene3D" id="3.30.565.10">
    <property type="entry name" value="Histidine kinase-like ATPase, C-terminal domain"/>
    <property type="match status" value="1"/>
</dbReference>